<dbReference type="SMART" id="SM00355">
    <property type="entry name" value="ZnF_C2H2"/>
    <property type="match status" value="12"/>
</dbReference>
<keyword evidence="2" id="KW-0479">Metal-binding</keyword>
<dbReference type="Proteomes" id="UP001307889">
    <property type="component" value="Chromosome 9"/>
</dbReference>
<proteinExistence type="predicted"/>
<protein>
    <submittedName>
        <fullName evidence="10">ZnF_C2H2</fullName>
    </submittedName>
</protein>
<feature type="domain" description="C2H2-type" evidence="9">
    <location>
        <begin position="324"/>
        <end position="351"/>
    </location>
</feature>
<comment type="subcellular location">
    <subcellularLocation>
        <location evidence="1">Nucleus</location>
    </subcellularLocation>
</comment>
<evidence type="ECO:0000313" key="11">
    <source>
        <dbReference type="Proteomes" id="UP001307889"/>
    </source>
</evidence>
<evidence type="ECO:0000256" key="3">
    <source>
        <dbReference type="ARBA" id="ARBA00022737"/>
    </source>
</evidence>
<feature type="domain" description="C2H2-type" evidence="9">
    <location>
        <begin position="238"/>
        <end position="267"/>
    </location>
</feature>
<dbReference type="Gene3D" id="3.30.160.60">
    <property type="entry name" value="Classic Zinc Finger"/>
    <property type="match status" value="8"/>
</dbReference>
<keyword evidence="7" id="KW-0539">Nucleus</keyword>
<keyword evidence="6" id="KW-0238">DNA-binding</keyword>
<reference evidence="10 11" key="1">
    <citation type="submission" date="2023-09" db="EMBL/GenBank/DDBJ databases">
        <title>Nesidiocoris tenuis whole genome shotgun sequence.</title>
        <authorList>
            <person name="Shibata T."/>
            <person name="Shimoda M."/>
            <person name="Kobayashi T."/>
            <person name="Uehara T."/>
        </authorList>
    </citation>
    <scope>NUCLEOTIDE SEQUENCE [LARGE SCALE GENOMIC DNA]</scope>
    <source>
        <strain evidence="10 11">Japan</strain>
    </source>
</reference>
<feature type="domain" description="C2H2-type" evidence="9">
    <location>
        <begin position="407"/>
        <end position="432"/>
    </location>
</feature>
<name>A0ABN7B3K7_9HEMI</name>
<evidence type="ECO:0000256" key="8">
    <source>
        <dbReference type="PROSITE-ProRule" id="PRU00042"/>
    </source>
</evidence>
<keyword evidence="4 8" id="KW-0863">Zinc-finger</keyword>
<dbReference type="SUPFAM" id="SSF57667">
    <property type="entry name" value="beta-beta-alpha zinc fingers"/>
    <property type="match status" value="5"/>
</dbReference>
<organism evidence="10 11">
    <name type="scientific">Nesidiocoris tenuis</name>
    <dbReference type="NCBI Taxonomy" id="355587"/>
    <lineage>
        <taxon>Eukaryota</taxon>
        <taxon>Metazoa</taxon>
        <taxon>Ecdysozoa</taxon>
        <taxon>Arthropoda</taxon>
        <taxon>Hexapoda</taxon>
        <taxon>Insecta</taxon>
        <taxon>Pterygota</taxon>
        <taxon>Neoptera</taxon>
        <taxon>Paraneoptera</taxon>
        <taxon>Hemiptera</taxon>
        <taxon>Heteroptera</taxon>
        <taxon>Panheteroptera</taxon>
        <taxon>Cimicomorpha</taxon>
        <taxon>Miridae</taxon>
        <taxon>Dicyphina</taxon>
        <taxon>Nesidiocoris</taxon>
    </lineage>
</organism>
<evidence type="ECO:0000256" key="7">
    <source>
        <dbReference type="ARBA" id="ARBA00023242"/>
    </source>
</evidence>
<gene>
    <name evidence="10" type="ORF">NTJ_11037</name>
</gene>
<feature type="domain" description="C2H2-type" evidence="9">
    <location>
        <begin position="268"/>
        <end position="295"/>
    </location>
</feature>
<evidence type="ECO:0000256" key="2">
    <source>
        <dbReference type="ARBA" id="ARBA00022723"/>
    </source>
</evidence>
<evidence type="ECO:0000256" key="1">
    <source>
        <dbReference type="ARBA" id="ARBA00004123"/>
    </source>
</evidence>
<keyword evidence="5" id="KW-0862">Zinc</keyword>
<dbReference type="InterPro" id="IPR013087">
    <property type="entry name" value="Znf_C2H2_type"/>
</dbReference>
<accession>A0ABN7B3K7</accession>
<dbReference type="PANTHER" id="PTHR24404">
    <property type="entry name" value="ZINC FINGER PROTEIN"/>
    <property type="match status" value="1"/>
</dbReference>
<keyword evidence="3" id="KW-0677">Repeat</keyword>
<dbReference type="PROSITE" id="PS50157">
    <property type="entry name" value="ZINC_FINGER_C2H2_2"/>
    <property type="match status" value="7"/>
</dbReference>
<evidence type="ECO:0000259" key="9">
    <source>
        <dbReference type="PROSITE" id="PS50157"/>
    </source>
</evidence>
<evidence type="ECO:0000256" key="4">
    <source>
        <dbReference type="ARBA" id="ARBA00022771"/>
    </source>
</evidence>
<sequence length="587" mass="65730">MKAEEPEQLSGSVKKDGVLTAIGDLTIDEEGDKIDVISLTSSSAVESDDDSDVESCISAVSSDVVRTGKKLHCLLCEYSCSGVHTLKKHIYTHLTGKKSRKSRNAVLEDGENPLDGAQSFKVTKEQKQSKYPLIDLAELEKDFTCLICDLTCFGAKSMSDHIRTHEGDQLTCHLCGYKCAKFGYLVLHTRLHDKELVKVAQQPEKDRKSYQCTLCEFRATKLLALTAHISTHSLPQLFACGICGSRFTSQKNLKAHASHHGRTSHKPYMCPHCDHKYTRADNLRVHMRNHTGDKPYACSVCDFKCTRADILKSHVRGHTGEKPYACTKCVYRCRQPGLLKVHMRSHTGERPFECHICGKNFGFAMNLKVHMRTHTGEKPFACTFCDYRSTTAMNLRSHVALHEDRQFACDRCPYSCSTQGSLDSHRATHSGDIFECNFCHFKTNQVQCIHKHLESHAGRLPWVPQFISPFAVPQIAQTAPQTRRNFNQQSAPQIGQTAPQMAQATPQMAQMAPQMLQTAPQLQHFPPRTPHLAPQTASQLPLLAPFSIDSHFPNFSATLPQFNWMGLGDTDFHEGPVRVIKIQSPLS</sequence>
<evidence type="ECO:0000256" key="5">
    <source>
        <dbReference type="ARBA" id="ARBA00022833"/>
    </source>
</evidence>
<dbReference type="PROSITE" id="PS00028">
    <property type="entry name" value="ZINC_FINGER_C2H2_1"/>
    <property type="match status" value="9"/>
</dbReference>
<evidence type="ECO:0000256" key="6">
    <source>
        <dbReference type="ARBA" id="ARBA00023125"/>
    </source>
</evidence>
<feature type="domain" description="C2H2-type" evidence="9">
    <location>
        <begin position="434"/>
        <end position="461"/>
    </location>
</feature>
<dbReference type="EMBL" id="AP028917">
    <property type="protein sequence ID" value="BES98222.1"/>
    <property type="molecule type" value="Genomic_DNA"/>
</dbReference>
<feature type="domain" description="C2H2-type" evidence="9">
    <location>
        <begin position="296"/>
        <end position="323"/>
    </location>
</feature>
<dbReference type="Pfam" id="PF00096">
    <property type="entry name" value="zf-C2H2"/>
    <property type="match status" value="4"/>
</dbReference>
<dbReference type="PANTHER" id="PTHR24404:SF110">
    <property type="entry name" value="C2H2-TYPE DOMAIN-CONTAINING PROTEIN"/>
    <property type="match status" value="1"/>
</dbReference>
<dbReference type="InterPro" id="IPR036236">
    <property type="entry name" value="Znf_C2H2_sf"/>
</dbReference>
<evidence type="ECO:0000313" key="10">
    <source>
        <dbReference type="EMBL" id="BES98222.1"/>
    </source>
</evidence>
<feature type="domain" description="C2H2-type" evidence="9">
    <location>
        <begin position="352"/>
        <end position="379"/>
    </location>
</feature>
<keyword evidence="11" id="KW-1185">Reference proteome</keyword>
<dbReference type="InterPro" id="IPR050589">
    <property type="entry name" value="Ikaros_C2H2-ZF"/>
</dbReference>